<evidence type="ECO:0000256" key="1">
    <source>
        <dbReference type="SAM" id="MobiDB-lite"/>
    </source>
</evidence>
<evidence type="ECO:0000313" key="3">
    <source>
        <dbReference type="Proteomes" id="UP000812287"/>
    </source>
</evidence>
<feature type="region of interest" description="Disordered" evidence="1">
    <location>
        <begin position="1"/>
        <end position="56"/>
    </location>
</feature>
<dbReference type="AlphaFoldDB" id="A0A9P7VWA2"/>
<dbReference type="RefSeq" id="XP_043041998.1">
    <property type="nucleotide sequence ID" value="XM_043190345.1"/>
</dbReference>
<keyword evidence="3" id="KW-1185">Reference proteome</keyword>
<feature type="compositionally biased region" description="Low complexity" evidence="1">
    <location>
        <begin position="1"/>
        <end position="47"/>
    </location>
</feature>
<reference evidence="2" key="1">
    <citation type="submission" date="2020-11" db="EMBL/GenBank/DDBJ databases">
        <title>Adaptations for nitrogen fixation in a non-lichenized fungal sporocarp promotes dispersal by wood-feeding termites.</title>
        <authorList>
            <consortium name="DOE Joint Genome Institute"/>
            <person name="Koch R.A."/>
            <person name="Yoon G."/>
            <person name="Arayal U."/>
            <person name="Lail K."/>
            <person name="Amirebrahimi M."/>
            <person name="Labutti K."/>
            <person name="Lipzen A."/>
            <person name="Riley R."/>
            <person name="Barry K."/>
            <person name="Henrissat B."/>
            <person name="Grigoriev I.V."/>
            <person name="Herr J.R."/>
            <person name="Aime M.C."/>
        </authorList>
    </citation>
    <scope>NUCLEOTIDE SEQUENCE</scope>
    <source>
        <strain evidence="2">MCA 3950</strain>
    </source>
</reference>
<feature type="compositionally biased region" description="Basic and acidic residues" evidence="1">
    <location>
        <begin position="88"/>
        <end position="105"/>
    </location>
</feature>
<gene>
    <name evidence="2" type="ORF">BT62DRAFT_992556</name>
</gene>
<name>A0A9P7VWA2_9AGAR</name>
<sequence length="105" mass="11098">MGSSVSSGSGMASSSQMRGGSVYIGSRSHAGSGSHANRGTTTTTTTTAQSTSKPSGLLARFSDWVKRFVERILRRFKTSKGAGPLQSQREDAVAKAEIDDRETIE</sequence>
<protein>
    <submittedName>
        <fullName evidence="2">Uncharacterized protein</fullName>
    </submittedName>
</protein>
<dbReference type="GeneID" id="66112642"/>
<dbReference type="Proteomes" id="UP000812287">
    <property type="component" value="Unassembled WGS sequence"/>
</dbReference>
<proteinExistence type="predicted"/>
<dbReference type="EMBL" id="MU250529">
    <property type="protein sequence ID" value="KAG7448498.1"/>
    <property type="molecule type" value="Genomic_DNA"/>
</dbReference>
<accession>A0A9P7VWA2</accession>
<comment type="caution">
    <text evidence="2">The sequence shown here is derived from an EMBL/GenBank/DDBJ whole genome shotgun (WGS) entry which is preliminary data.</text>
</comment>
<organism evidence="2 3">
    <name type="scientific">Guyanagaster necrorhizus</name>
    <dbReference type="NCBI Taxonomy" id="856835"/>
    <lineage>
        <taxon>Eukaryota</taxon>
        <taxon>Fungi</taxon>
        <taxon>Dikarya</taxon>
        <taxon>Basidiomycota</taxon>
        <taxon>Agaricomycotina</taxon>
        <taxon>Agaricomycetes</taxon>
        <taxon>Agaricomycetidae</taxon>
        <taxon>Agaricales</taxon>
        <taxon>Marasmiineae</taxon>
        <taxon>Physalacriaceae</taxon>
        <taxon>Guyanagaster</taxon>
    </lineage>
</organism>
<evidence type="ECO:0000313" key="2">
    <source>
        <dbReference type="EMBL" id="KAG7448498.1"/>
    </source>
</evidence>
<feature type="region of interest" description="Disordered" evidence="1">
    <location>
        <begin position="78"/>
        <end position="105"/>
    </location>
</feature>